<name>A0A9N9HBP1_9GLOM</name>
<dbReference type="OrthoDB" id="2351154at2759"/>
<gene>
    <name evidence="1" type="ORF">AGERDE_LOCUS12126</name>
</gene>
<evidence type="ECO:0000313" key="2">
    <source>
        <dbReference type="Proteomes" id="UP000789831"/>
    </source>
</evidence>
<organism evidence="1 2">
    <name type="scientific">Ambispora gerdemannii</name>
    <dbReference type="NCBI Taxonomy" id="144530"/>
    <lineage>
        <taxon>Eukaryota</taxon>
        <taxon>Fungi</taxon>
        <taxon>Fungi incertae sedis</taxon>
        <taxon>Mucoromycota</taxon>
        <taxon>Glomeromycotina</taxon>
        <taxon>Glomeromycetes</taxon>
        <taxon>Archaeosporales</taxon>
        <taxon>Ambisporaceae</taxon>
        <taxon>Ambispora</taxon>
    </lineage>
</organism>
<comment type="caution">
    <text evidence="1">The sequence shown here is derived from an EMBL/GenBank/DDBJ whole genome shotgun (WGS) entry which is preliminary data.</text>
</comment>
<dbReference type="EMBL" id="CAJVPL010007160">
    <property type="protein sequence ID" value="CAG8668035.1"/>
    <property type="molecule type" value="Genomic_DNA"/>
</dbReference>
<reference evidence="1" key="1">
    <citation type="submission" date="2021-06" db="EMBL/GenBank/DDBJ databases">
        <authorList>
            <person name="Kallberg Y."/>
            <person name="Tangrot J."/>
            <person name="Rosling A."/>
        </authorList>
    </citation>
    <scope>NUCLEOTIDE SEQUENCE</scope>
    <source>
        <strain evidence="1">MT106</strain>
    </source>
</reference>
<proteinExistence type="predicted"/>
<dbReference type="AlphaFoldDB" id="A0A9N9HBP1"/>
<accession>A0A9N9HBP1</accession>
<sequence>MYSLPTEILQQVFAETLYTEKTYTTRELYSCILVNRQWCMTGIPILWSHPFHPDSRILQQAKLVDIYLSFFMTRNCPEEIASQPLFKEQQQNQLYHKIKSIENTNDSVFVYPYFANTIDFNRMIKTVQLWCILNRITDEIFWDIIAGILIIMQSNAAIVDRITWPIEAYEGVKLLKILKRYPEIAAWLSHVSSIRLMLGNFFGSFMDSQTEHLNVAELPQTLKQLEIDVTKINHFKRHEQLTTFLEITKKFECLKYIKITGPFHEIELLVDALRPSAATLLDISFTKLNCSHYIGLYDLLEFPNILELSVCGWTESPNNFLSFLSEVKDRNWVITPKYFSIREKLNNDELHFDFRFEKNSGVL</sequence>
<dbReference type="Proteomes" id="UP000789831">
    <property type="component" value="Unassembled WGS sequence"/>
</dbReference>
<protein>
    <submittedName>
        <fullName evidence="1">11056_t:CDS:1</fullName>
    </submittedName>
</protein>
<evidence type="ECO:0000313" key="1">
    <source>
        <dbReference type="EMBL" id="CAG8668035.1"/>
    </source>
</evidence>
<keyword evidence="2" id="KW-1185">Reference proteome</keyword>